<dbReference type="GO" id="GO:0005524">
    <property type="term" value="F:ATP binding"/>
    <property type="evidence" value="ECO:0007669"/>
    <property type="project" value="UniProtKB-KW"/>
</dbReference>
<keyword evidence="5" id="KW-0067">ATP-binding</keyword>
<proteinExistence type="predicted"/>
<dbReference type="AlphaFoldDB" id="A0A6G0XV14"/>
<evidence type="ECO:0000256" key="1">
    <source>
        <dbReference type="ARBA" id="ARBA00022527"/>
    </source>
</evidence>
<evidence type="ECO:0000256" key="4">
    <source>
        <dbReference type="ARBA" id="ARBA00022777"/>
    </source>
</evidence>
<accession>A0A6G0XV14</accession>
<evidence type="ECO:0000259" key="6">
    <source>
        <dbReference type="PROSITE" id="PS50011"/>
    </source>
</evidence>
<dbReference type="Pfam" id="PF00069">
    <property type="entry name" value="Pkinase"/>
    <property type="match status" value="1"/>
</dbReference>
<organism evidence="7 8">
    <name type="scientific">Aphanomyces euteiches</name>
    <dbReference type="NCBI Taxonomy" id="100861"/>
    <lineage>
        <taxon>Eukaryota</taxon>
        <taxon>Sar</taxon>
        <taxon>Stramenopiles</taxon>
        <taxon>Oomycota</taxon>
        <taxon>Saprolegniomycetes</taxon>
        <taxon>Saprolegniales</taxon>
        <taxon>Verrucalvaceae</taxon>
        <taxon>Aphanomyces</taxon>
    </lineage>
</organism>
<dbReference type="SUPFAM" id="SSF56112">
    <property type="entry name" value="Protein kinase-like (PK-like)"/>
    <property type="match status" value="1"/>
</dbReference>
<dbReference type="PROSITE" id="PS50011">
    <property type="entry name" value="PROTEIN_KINASE_DOM"/>
    <property type="match status" value="1"/>
</dbReference>
<name>A0A6G0XV14_9STRA</name>
<keyword evidence="4" id="KW-0418">Kinase</keyword>
<dbReference type="InterPro" id="IPR011009">
    <property type="entry name" value="Kinase-like_dom_sf"/>
</dbReference>
<dbReference type="InterPro" id="IPR050205">
    <property type="entry name" value="CDPK_Ser/Thr_kinases"/>
</dbReference>
<comment type="caution">
    <text evidence="7">The sequence shown here is derived from an EMBL/GenBank/DDBJ whole genome shotgun (WGS) entry which is preliminary data.</text>
</comment>
<dbReference type="PROSITE" id="PS00108">
    <property type="entry name" value="PROTEIN_KINASE_ST"/>
    <property type="match status" value="1"/>
</dbReference>
<dbReference type="InterPro" id="IPR000719">
    <property type="entry name" value="Prot_kinase_dom"/>
</dbReference>
<keyword evidence="2" id="KW-0808">Transferase</keyword>
<dbReference type="Proteomes" id="UP000481153">
    <property type="component" value="Unassembled WGS sequence"/>
</dbReference>
<keyword evidence="8" id="KW-1185">Reference proteome</keyword>
<evidence type="ECO:0000256" key="5">
    <source>
        <dbReference type="ARBA" id="ARBA00022840"/>
    </source>
</evidence>
<sequence length="372" mass="40739">MALSIQRSSRSIVRLRHILPRYGPSVVYHAGATRGQDFAPRNQAISFGMALAGTTAIGIDSLFSPEAHARESLVQSSTNAWELTEEIGSGAFGIVRLGVRRATGELGAVKVQRDLKHRASMQREVQALQLIKHQGGHKNIVDLKDVFEKDGHTCIVTEFVSGGELFDHVVEDGPFSEDRARNMMRDIVEAVAFLHDHGVIHKDLKPENVLLQFKDKRDNNLAKLVDFGSAGPASPTTQDDIGTTVYLAPELQSQDGGPCTPAADVWSLGCILYIVLTGRHPFDLEGNATEATIKNRIMRAKVSFKHADCKGISPEAKDLITQLLQKDPSQRPSARDILQHPWMTQEAMIVMLLGLDATPTDKTKPRTAITSA</sequence>
<evidence type="ECO:0000313" key="8">
    <source>
        <dbReference type="Proteomes" id="UP000481153"/>
    </source>
</evidence>
<dbReference type="EMBL" id="VJMJ01000009">
    <property type="protein sequence ID" value="KAF0744394.1"/>
    <property type="molecule type" value="Genomic_DNA"/>
</dbReference>
<dbReference type="PANTHER" id="PTHR24349">
    <property type="entry name" value="SERINE/THREONINE-PROTEIN KINASE"/>
    <property type="match status" value="1"/>
</dbReference>
<dbReference type="FunFam" id="1.10.510.10:FF:000571">
    <property type="entry name" value="Maternal embryonic leucine zipper kinase"/>
    <property type="match status" value="1"/>
</dbReference>
<evidence type="ECO:0000256" key="2">
    <source>
        <dbReference type="ARBA" id="ARBA00022679"/>
    </source>
</evidence>
<dbReference type="GO" id="GO:0004674">
    <property type="term" value="F:protein serine/threonine kinase activity"/>
    <property type="evidence" value="ECO:0007669"/>
    <property type="project" value="UniProtKB-KW"/>
</dbReference>
<feature type="domain" description="Protein kinase" evidence="6">
    <location>
        <begin position="81"/>
        <end position="343"/>
    </location>
</feature>
<keyword evidence="1" id="KW-0723">Serine/threonine-protein kinase</keyword>
<protein>
    <recommendedName>
        <fullName evidence="6">Protein kinase domain-containing protein</fullName>
    </recommendedName>
</protein>
<dbReference type="InterPro" id="IPR008271">
    <property type="entry name" value="Ser/Thr_kinase_AS"/>
</dbReference>
<evidence type="ECO:0000313" key="7">
    <source>
        <dbReference type="EMBL" id="KAF0744394.1"/>
    </source>
</evidence>
<dbReference type="SMART" id="SM00220">
    <property type="entry name" value="S_TKc"/>
    <property type="match status" value="1"/>
</dbReference>
<gene>
    <name evidence="7" type="ORF">Ae201684_000877</name>
</gene>
<dbReference type="VEuPathDB" id="FungiDB:AeMF1_012045"/>
<evidence type="ECO:0000256" key="3">
    <source>
        <dbReference type="ARBA" id="ARBA00022741"/>
    </source>
</evidence>
<keyword evidence="3" id="KW-0547">Nucleotide-binding</keyword>
<reference evidence="7 8" key="1">
    <citation type="submission" date="2019-07" db="EMBL/GenBank/DDBJ databases">
        <title>Genomics analysis of Aphanomyces spp. identifies a new class of oomycete effector associated with host adaptation.</title>
        <authorList>
            <person name="Gaulin E."/>
        </authorList>
    </citation>
    <scope>NUCLEOTIDE SEQUENCE [LARGE SCALE GENOMIC DNA]</scope>
    <source>
        <strain evidence="7 8">ATCC 201684</strain>
    </source>
</reference>
<dbReference type="CDD" id="cd05117">
    <property type="entry name" value="STKc_CAMK"/>
    <property type="match status" value="1"/>
</dbReference>
<dbReference type="Gene3D" id="1.10.510.10">
    <property type="entry name" value="Transferase(Phosphotransferase) domain 1"/>
    <property type="match status" value="1"/>
</dbReference>